<dbReference type="InterPro" id="IPR001304">
    <property type="entry name" value="C-type_lectin-like"/>
</dbReference>
<dbReference type="CDD" id="cd00037">
    <property type="entry name" value="CLECT"/>
    <property type="match status" value="2"/>
</dbReference>
<dbReference type="EMBL" id="CAJPWZ010000765">
    <property type="protein sequence ID" value="CAG2200789.1"/>
    <property type="molecule type" value="Genomic_DNA"/>
</dbReference>
<dbReference type="SUPFAM" id="SSF56436">
    <property type="entry name" value="C-type lectin-like"/>
    <property type="match status" value="2"/>
</dbReference>
<sequence length="754" mass="83459">MWIGLYWELQTLRHVWDDGEPLTWAHWYTGDPSCTNPTYDTHCNGIERKCVSFTQEFNFRTKDCNGMCNMLCESNRSRIEITTGSNNLTLSSATPTEITTSSNNLTLSSATPTEITTSSNNLTLSSATPTEITTSSNNLTLSSATPTEITTKITTSSNNLTLSSATPTEITTSSNNLTLSSATPTEITTSSNNLTLSSATPTEITTSSNNLTLSSATPTEITTSSNNLTLSSATPTEITTATPTEITTSNINLTLSSATHTEITTSNINLKLSSATPTEELSSTTEITNVITASPALNTLWKVGAWSFHYIHLDNKDVNLTHARKLCKEKNMDIVMIKDEGRWQIIKDIIQYLQLNGINNTGYWIGMVWHENLQKHKWLDNHTVTWTKWSDEEPKCMGGRITLWSAVGVCQGKIQNCVVSNGSFVRTSNCSNLHKVICQQYIPLVAASTDVVETRPKLLNCKCSMQKINQKWHFLDGANISETKVENLVQKDFEDNVKGNISVNKSSLSSVIQKRNSIDDKRPESKAIGWSATLFVAIPNKFAVLHSPLSIVLLTEQVCSIALSTEYSIFIKQNKFAVLHSPLSIVFLLTEQVCSIALSTEYSILLTEQVCSIAFSTEYSIYLQNNETVLHSPLSSIFIKQNKFAVLYTPLSIVFYLQNKFAVLPSPLSIVLTEQVFTSTVFLLTEQVCSIALSTEYSIYLQNKFAVLHSPLSIVFLLTEQVCTEYSIYLQNNVTVFSLSIFNTEQVCSIALPH</sequence>
<evidence type="ECO:0000259" key="2">
    <source>
        <dbReference type="PROSITE" id="PS50041"/>
    </source>
</evidence>
<evidence type="ECO:0000256" key="1">
    <source>
        <dbReference type="SAM" id="MobiDB-lite"/>
    </source>
</evidence>
<evidence type="ECO:0000313" key="4">
    <source>
        <dbReference type="Proteomes" id="UP000683360"/>
    </source>
</evidence>
<proteinExistence type="predicted"/>
<reference evidence="3" key="1">
    <citation type="submission" date="2021-03" db="EMBL/GenBank/DDBJ databases">
        <authorList>
            <person name="Bekaert M."/>
        </authorList>
    </citation>
    <scope>NUCLEOTIDE SEQUENCE</scope>
</reference>
<accession>A0A8S3R256</accession>
<name>A0A8S3R256_MYTED</name>
<organism evidence="3 4">
    <name type="scientific">Mytilus edulis</name>
    <name type="common">Blue mussel</name>
    <dbReference type="NCBI Taxonomy" id="6550"/>
    <lineage>
        <taxon>Eukaryota</taxon>
        <taxon>Metazoa</taxon>
        <taxon>Spiralia</taxon>
        <taxon>Lophotrochozoa</taxon>
        <taxon>Mollusca</taxon>
        <taxon>Bivalvia</taxon>
        <taxon>Autobranchia</taxon>
        <taxon>Pteriomorphia</taxon>
        <taxon>Mytilida</taxon>
        <taxon>Mytiloidea</taxon>
        <taxon>Mytilidae</taxon>
        <taxon>Mytilinae</taxon>
        <taxon>Mytilus</taxon>
    </lineage>
</organism>
<dbReference type="OrthoDB" id="10412988at2759"/>
<dbReference type="InterPro" id="IPR016186">
    <property type="entry name" value="C-type_lectin-like/link_sf"/>
</dbReference>
<dbReference type="PROSITE" id="PS50041">
    <property type="entry name" value="C_TYPE_LECTIN_2"/>
    <property type="match status" value="2"/>
</dbReference>
<dbReference type="Gene3D" id="3.10.100.10">
    <property type="entry name" value="Mannose-Binding Protein A, subunit A"/>
    <property type="match status" value="2"/>
</dbReference>
<protein>
    <recommendedName>
        <fullName evidence="2">C-type lectin domain-containing protein</fullName>
    </recommendedName>
</protein>
<feature type="domain" description="C-type lectin" evidence="2">
    <location>
        <begin position="322"/>
        <end position="439"/>
    </location>
</feature>
<feature type="region of interest" description="Disordered" evidence="1">
    <location>
        <begin position="159"/>
        <end position="230"/>
    </location>
</feature>
<dbReference type="Pfam" id="PF00059">
    <property type="entry name" value="Lectin_C"/>
    <property type="match status" value="1"/>
</dbReference>
<feature type="region of interest" description="Disordered" evidence="1">
    <location>
        <begin position="92"/>
        <end position="143"/>
    </location>
</feature>
<dbReference type="Proteomes" id="UP000683360">
    <property type="component" value="Unassembled WGS sequence"/>
</dbReference>
<dbReference type="InterPro" id="IPR016187">
    <property type="entry name" value="CTDL_fold"/>
</dbReference>
<dbReference type="AlphaFoldDB" id="A0A8S3R256"/>
<gene>
    <name evidence="3" type="ORF">MEDL_15430</name>
</gene>
<feature type="domain" description="C-type lectin" evidence="2">
    <location>
        <begin position="1"/>
        <end position="73"/>
    </location>
</feature>
<dbReference type="SMART" id="SM00034">
    <property type="entry name" value="CLECT"/>
    <property type="match status" value="1"/>
</dbReference>
<comment type="caution">
    <text evidence="3">The sequence shown here is derived from an EMBL/GenBank/DDBJ whole genome shotgun (WGS) entry which is preliminary data.</text>
</comment>
<keyword evidence="4" id="KW-1185">Reference proteome</keyword>
<feature type="compositionally biased region" description="Low complexity" evidence="1">
    <location>
        <begin position="99"/>
        <end position="143"/>
    </location>
</feature>
<evidence type="ECO:0000313" key="3">
    <source>
        <dbReference type="EMBL" id="CAG2200789.1"/>
    </source>
</evidence>